<evidence type="ECO:0000313" key="13">
    <source>
        <dbReference type="Proteomes" id="UP000273159"/>
    </source>
</evidence>
<dbReference type="PROSITE" id="PS51846">
    <property type="entry name" value="CNNM"/>
    <property type="match status" value="1"/>
</dbReference>
<dbReference type="Gene3D" id="3.10.580.10">
    <property type="entry name" value="CBS-domain"/>
    <property type="match status" value="1"/>
</dbReference>
<dbReference type="Proteomes" id="UP000273159">
    <property type="component" value="Unassembled WGS sequence"/>
</dbReference>
<dbReference type="InterPro" id="IPR044751">
    <property type="entry name" value="Ion_transp-like_CBS"/>
</dbReference>
<proteinExistence type="predicted"/>
<feature type="transmembrane region" description="Helical" evidence="9">
    <location>
        <begin position="6"/>
        <end position="29"/>
    </location>
</feature>
<sequence>MDTAGIILTIILLAANFFFVGAEFSLIAARRSIIEPLAQQGGRSARITLWAIENVSLMMAGAQLGITVCSLALGYVTKPMVVYALEGPFEAWGVPDGWTDPIAYAVALSVVTYLHVVLGEMVPKNIALAGPERMALVLGPVLVVVVRVLQPLLWLMNSMGNGILRLFKVEPKNEVASAFTRDEVAGLVEESREGGLLDKQDERLLLGALTFEERSVESIVIPLDKVTTLPHGCTPDQIEQIAANGFSRFPVQALTGELTGYVHVKDLLGLGAADRDRPLPRHRIRDLPRVHLDDGLRVSLRRMQREGAHLALATDEGGRPYGIVTLEDMLEELVGQIRDNSRASRTAAPTTA</sequence>
<evidence type="ECO:0000259" key="10">
    <source>
        <dbReference type="PROSITE" id="PS51371"/>
    </source>
</evidence>
<dbReference type="Pfam" id="PF01595">
    <property type="entry name" value="CNNM"/>
    <property type="match status" value="1"/>
</dbReference>
<evidence type="ECO:0000256" key="9">
    <source>
        <dbReference type="SAM" id="Phobius"/>
    </source>
</evidence>
<feature type="domain" description="CBS" evidence="10">
    <location>
        <begin position="283"/>
        <end position="340"/>
    </location>
</feature>
<comment type="subcellular location">
    <subcellularLocation>
        <location evidence="1">Cell membrane</location>
        <topology evidence="1">Multi-pass membrane protein</topology>
    </subcellularLocation>
</comment>
<reference evidence="12 13" key="1">
    <citation type="submission" date="2018-10" db="EMBL/GenBank/DDBJ databases">
        <title>Genome-guide identification and characterization of bacteria that degrade polycyclic aromatic hydrocarbons and resist hexavalent chromium simultaneously.</title>
        <authorList>
            <person name="Feng H."/>
        </authorList>
    </citation>
    <scope>NUCLEOTIDE SEQUENCE [LARGE SCALE GENOMIC DNA]</scope>
    <source>
        <strain evidence="12 13">J015</strain>
    </source>
</reference>
<name>A0A3B0FKG4_PSEPS</name>
<evidence type="ECO:0000259" key="11">
    <source>
        <dbReference type="PROSITE" id="PS51846"/>
    </source>
</evidence>
<comment type="caution">
    <text evidence="12">The sequence shown here is derived from an EMBL/GenBank/DDBJ whole genome shotgun (WGS) entry which is preliminary data.</text>
</comment>
<dbReference type="PANTHER" id="PTHR43099">
    <property type="entry name" value="UPF0053 PROTEIN YRKA"/>
    <property type="match status" value="1"/>
</dbReference>
<dbReference type="InterPro" id="IPR002550">
    <property type="entry name" value="CNNM"/>
</dbReference>
<feature type="transmembrane region" description="Helical" evidence="9">
    <location>
        <begin position="102"/>
        <end position="122"/>
    </location>
</feature>
<dbReference type="GO" id="GO:0005886">
    <property type="term" value="C:plasma membrane"/>
    <property type="evidence" value="ECO:0007669"/>
    <property type="project" value="UniProtKB-SubCell"/>
</dbReference>
<evidence type="ECO:0000256" key="6">
    <source>
        <dbReference type="ARBA" id="ARBA00023136"/>
    </source>
</evidence>
<evidence type="ECO:0000256" key="5">
    <source>
        <dbReference type="ARBA" id="ARBA00022989"/>
    </source>
</evidence>
<feature type="transmembrane region" description="Helical" evidence="9">
    <location>
        <begin position="134"/>
        <end position="156"/>
    </location>
</feature>
<dbReference type="PANTHER" id="PTHR43099:SF5">
    <property type="entry name" value="HLYC_CORC FAMILY TRANSPORTER"/>
    <property type="match status" value="1"/>
</dbReference>
<dbReference type="AlphaFoldDB" id="A0A3B0FKG4"/>
<dbReference type="InterPro" id="IPR046342">
    <property type="entry name" value="CBS_dom_sf"/>
</dbReference>
<keyword evidence="2" id="KW-1003">Cell membrane</keyword>
<dbReference type="InterPro" id="IPR051676">
    <property type="entry name" value="UPF0053_domain"/>
</dbReference>
<evidence type="ECO:0000256" key="4">
    <source>
        <dbReference type="ARBA" id="ARBA00022737"/>
    </source>
</evidence>
<keyword evidence="3 8" id="KW-0812">Transmembrane</keyword>
<keyword evidence="6 8" id="KW-0472">Membrane</keyword>
<evidence type="ECO:0000256" key="7">
    <source>
        <dbReference type="PROSITE-ProRule" id="PRU00703"/>
    </source>
</evidence>
<dbReference type="EMBL" id="RBNH01000024">
    <property type="protein sequence ID" value="RKO20389.1"/>
    <property type="molecule type" value="Genomic_DNA"/>
</dbReference>
<dbReference type="RefSeq" id="WP_120693499.1">
    <property type="nucleotide sequence ID" value="NZ_RBNH01000024.1"/>
</dbReference>
<gene>
    <name evidence="12" type="ORF">D7Z96_18610</name>
</gene>
<dbReference type="PROSITE" id="PS51371">
    <property type="entry name" value="CBS"/>
    <property type="match status" value="1"/>
</dbReference>
<feature type="transmembrane region" description="Helical" evidence="9">
    <location>
        <begin position="50"/>
        <end position="76"/>
    </location>
</feature>
<evidence type="ECO:0000256" key="3">
    <source>
        <dbReference type="ARBA" id="ARBA00022692"/>
    </source>
</evidence>
<evidence type="ECO:0000256" key="8">
    <source>
        <dbReference type="PROSITE-ProRule" id="PRU01193"/>
    </source>
</evidence>
<dbReference type="CDD" id="cd04590">
    <property type="entry name" value="CBS_pair_CorC_HlyC_assoc"/>
    <property type="match status" value="1"/>
</dbReference>
<feature type="domain" description="CNNM transmembrane" evidence="11">
    <location>
        <begin position="1"/>
        <end position="201"/>
    </location>
</feature>
<evidence type="ECO:0000313" key="12">
    <source>
        <dbReference type="EMBL" id="RKO20389.1"/>
    </source>
</evidence>
<reference evidence="13" key="2">
    <citation type="submission" date="2018-10" db="EMBL/GenBank/DDBJ databases">
        <authorList>
            <person name="Wang Y."/>
            <person name="Wang J."/>
            <person name="Yang X."/>
            <person name="Wang Z."/>
            <person name="Huang Y."/>
        </authorList>
    </citation>
    <scope>NUCLEOTIDE SEQUENCE [LARGE SCALE GENOMIC DNA]</scope>
    <source>
        <strain evidence="13">J015</strain>
    </source>
</reference>
<evidence type="ECO:0000256" key="2">
    <source>
        <dbReference type="ARBA" id="ARBA00022475"/>
    </source>
</evidence>
<protein>
    <submittedName>
        <fullName evidence="12">HlyC/CorC family transporter</fullName>
    </submittedName>
</protein>
<dbReference type="InterPro" id="IPR000644">
    <property type="entry name" value="CBS_dom"/>
</dbReference>
<keyword evidence="4" id="KW-0677">Repeat</keyword>
<dbReference type="Pfam" id="PF00571">
    <property type="entry name" value="CBS"/>
    <property type="match status" value="1"/>
</dbReference>
<evidence type="ECO:0000256" key="1">
    <source>
        <dbReference type="ARBA" id="ARBA00004651"/>
    </source>
</evidence>
<dbReference type="SUPFAM" id="SSF54631">
    <property type="entry name" value="CBS-domain pair"/>
    <property type="match status" value="1"/>
</dbReference>
<keyword evidence="5 8" id="KW-1133">Transmembrane helix</keyword>
<organism evidence="12 13">
    <name type="scientific">Pseudarthrobacter phenanthrenivorans</name>
    <name type="common">Arthrobacter phenanthrenivorans</name>
    <dbReference type="NCBI Taxonomy" id="361575"/>
    <lineage>
        <taxon>Bacteria</taxon>
        <taxon>Bacillati</taxon>
        <taxon>Actinomycetota</taxon>
        <taxon>Actinomycetes</taxon>
        <taxon>Micrococcales</taxon>
        <taxon>Micrococcaceae</taxon>
        <taxon>Pseudarthrobacter</taxon>
    </lineage>
</organism>
<keyword evidence="7" id="KW-0129">CBS domain</keyword>
<accession>A0A3B0FKG4</accession>